<comment type="catalytic activity">
    <reaction evidence="2">
        <text>alpha,alpha-trehalose 6-phosphate + H2O = alpha,alpha-trehalose + phosphate</text>
        <dbReference type="Rhea" id="RHEA:23420"/>
        <dbReference type="ChEBI" id="CHEBI:15377"/>
        <dbReference type="ChEBI" id="CHEBI:16551"/>
        <dbReference type="ChEBI" id="CHEBI:43474"/>
        <dbReference type="ChEBI" id="CHEBI:58429"/>
        <dbReference type="EC" id="3.1.3.12"/>
    </reaction>
</comment>
<dbReference type="GO" id="GO:0046872">
    <property type="term" value="F:metal ion binding"/>
    <property type="evidence" value="ECO:0007669"/>
    <property type="project" value="UniProtKB-KW"/>
</dbReference>
<dbReference type="NCBIfam" id="TIGR00685">
    <property type="entry name" value="T6PP"/>
    <property type="match status" value="1"/>
</dbReference>
<comment type="pathway">
    <text evidence="2">Glycan biosynthesis; trehalose biosynthesis.</text>
</comment>
<comment type="function">
    <text evidence="2">Removes the phosphate from trehalose 6-phosphate to produce free trehalose.</text>
</comment>
<reference evidence="3 4" key="1">
    <citation type="journal article" date="2016" name="Nat. Commun.">
        <title>Thousands of microbial genomes shed light on interconnected biogeochemical processes in an aquifer system.</title>
        <authorList>
            <person name="Anantharaman K."/>
            <person name="Brown C.T."/>
            <person name="Hug L.A."/>
            <person name="Sharon I."/>
            <person name="Castelle C.J."/>
            <person name="Probst A.J."/>
            <person name="Thomas B.C."/>
            <person name="Singh A."/>
            <person name="Wilkins M.J."/>
            <person name="Karaoz U."/>
            <person name="Brodie E.L."/>
            <person name="Williams K.H."/>
            <person name="Hubbard S.S."/>
            <person name="Banfield J.F."/>
        </authorList>
    </citation>
    <scope>NUCLEOTIDE SEQUENCE [LARGE SCALE GENOMIC DNA]</scope>
</reference>
<dbReference type="Proteomes" id="UP000177177">
    <property type="component" value="Unassembled WGS sequence"/>
</dbReference>
<comment type="caution">
    <text evidence="3">The sequence shown here is derived from an EMBL/GenBank/DDBJ whole genome shotgun (WGS) entry which is preliminary data.</text>
</comment>
<comment type="similarity">
    <text evidence="2">Belongs to the trehalose phosphatase family.</text>
</comment>
<dbReference type="Gene3D" id="3.40.50.1000">
    <property type="entry name" value="HAD superfamily/HAD-like"/>
    <property type="match status" value="1"/>
</dbReference>
<proteinExistence type="inferred from homology"/>
<gene>
    <name evidence="3" type="ORF">A3C92_00205</name>
</gene>
<evidence type="ECO:0000313" key="4">
    <source>
        <dbReference type="Proteomes" id="UP000177177"/>
    </source>
</evidence>
<dbReference type="InterPro" id="IPR044651">
    <property type="entry name" value="OTSB-like"/>
</dbReference>
<keyword evidence="2" id="KW-0479">Metal-binding</keyword>
<dbReference type="SUPFAM" id="SSF56784">
    <property type="entry name" value="HAD-like"/>
    <property type="match status" value="1"/>
</dbReference>
<dbReference type="UniPathway" id="UPA00299"/>
<evidence type="ECO:0000256" key="2">
    <source>
        <dbReference type="RuleBase" id="RU361117"/>
    </source>
</evidence>
<evidence type="ECO:0000256" key="1">
    <source>
        <dbReference type="ARBA" id="ARBA00022801"/>
    </source>
</evidence>
<dbReference type="Pfam" id="PF02358">
    <property type="entry name" value="Trehalose_PPase"/>
    <property type="match status" value="1"/>
</dbReference>
<accession>A0A1G2KWL3</accession>
<dbReference type="InterPro" id="IPR023214">
    <property type="entry name" value="HAD_sf"/>
</dbReference>
<sequence>MKNAAAHMPKILARIKKQGCVLMLDFDGVLSSIVRTPHRASFSSRTRRLLARCAAHMPVAIITGRPLADIMRRVGLQGLVYAGSHGFEWKINGHAERRRVSAHAAADFRAARRTLLACATGFRGTLAEEKRHCLAVHYRGLSRAGELRFRRAAHAAMAPFAGAIRVIDNLCTFEIMPSAEWTKGDCARLIWRGFCNGAVPVPIYIGDSLTDEDAFLALKKGITIRVGRNIESAARYFFKTRAEVNAFLAALTRGLYATR</sequence>
<dbReference type="EC" id="3.1.3.12" evidence="2"/>
<organism evidence="3 4">
    <name type="scientific">Candidatus Sungbacteria bacterium RIFCSPHIGHO2_02_FULL_53_17</name>
    <dbReference type="NCBI Taxonomy" id="1802275"/>
    <lineage>
        <taxon>Bacteria</taxon>
        <taxon>Candidatus Sungiibacteriota</taxon>
    </lineage>
</organism>
<dbReference type="Gene3D" id="3.30.70.1020">
    <property type="entry name" value="Trehalose-6-phosphate phosphatase related protein, domain 2"/>
    <property type="match status" value="1"/>
</dbReference>
<comment type="cofactor">
    <cofactor evidence="2">
        <name>Mg(2+)</name>
        <dbReference type="ChEBI" id="CHEBI:18420"/>
    </cofactor>
</comment>
<keyword evidence="1 2" id="KW-0378">Hydrolase</keyword>
<dbReference type="InterPro" id="IPR036412">
    <property type="entry name" value="HAD-like_sf"/>
</dbReference>
<dbReference type="InterPro" id="IPR003337">
    <property type="entry name" value="Trehalose_PPase"/>
</dbReference>
<protein>
    <recommendedName>
        <fullName evidence="2">Trehalose 6-phosphate phosphatase</fullName>
        <ecNumber evidence="2">3.1.3.12</ecNumber>
    </recommendedName>
</protein>
<dbReference type="GO" id="GO:0004805">
    <property type="term" value="F:trehalose-phosphatase activity"/>
    <property type="evidence" value="ECO:0007669"/>
    <property type="project" value="UniProtKB-EC"/>
</dbReference>
<dbReference type="PANTHER" id="PTHR43768">
    <property type="entry name" value="TREHALOSE 6-PHOSPHATE PHOSPHATASE"/>
    <property type="match status" value="1"/>
</dbReference>
<name>A0A1G2KWL3_9BACT</name>
<dbReference type="AlphaFoldDB" id="A0A1G2KWL3"/>
<evidence type="ECO:0000313" key="3">
    <source>
        <dbReference type="EMBL" id="OHA02861.1"/>
    </source>
</evidence>
<keyword evidence="2" id="KW-0460">Magnesium</keyword>
<dbReference type="GO" id="GO:0005992">
    <property type="term" value="P:trehalose biosynthetic process"/>
    <property type="evidence" value="ECO:0007669"/>
    <property type="project" value="UniProtKB-UniPathway"/>
</dbReference>
<dbReference type="PANTHER" id="PTHR43768:SF3">
    <property type="entry name" value="TREHALOSE 6-PHOSPHATE PHOSPHATASE"/>
    <property type="match status" value="1"/>
</dbReference>
<dbReference type="EMBL" id="MHQN01000029">
    <property type="protein sequence ID" value="OHA02861.1"/>
    <property type="molecule type" value="Genomic_DNA"/>
</dbReference>